<evidence type="ECO:0000256" key="1">
    <source>
        <dbReference type="ARBA" id="ARBA00004370"/>
    </source>
</evidence>
<dbReference type="InterPro" id="IPR013685">
    <property type="entry name" value="POTRA_FtsQ_type"/>
</dbReference>
<feature type="domain" description="POTRA" evidence="8">
    <location>
        <begin position="33"/>
        <end position="101"/>
    </location>
</feature>
<evidence type="ECO:0000259" key="8">
    <source>
        <dbReference type="PROSITE" id="PS51779"/>
    </source>
</evidence>
<dbReference type="STRING" id="1077974.GOEFS_081_00210"/>
<evidence type="ECO:0000256" key="2">
    <source>
        <dbReference type="ARBA" id="ARBA00022475"/>
    </source>
</evidence>
<keyword evidence="7" id="KW-0131">Cell cycle</keyword>
<dbReference type="GO" id="GO:0051301">
    <property type="term" value="P:cell division"/>
    <property type="evidence" value="ECO:0007669"/>
    <property type="project" value="UniProtKB-KW"/>
</dbReference>
<dbReference type="Proteomes" id="UP000035034">
    <property type="component" value="Unassembled WGS sequence"/>
</dbReference>
<organism evidence="9 10">
    <name type="scientific">Gordonia effusa NBRC 100432</name>
    <dbReference type="NCBI Taxonomy" id="1077974"/>
    <lineage>
        <taxon>Bacteria</taxon>
        <taxon>Bacillati</taxon>
        <taxon>Actinomycetota</taxon>
        <taxon>Actinomycetes</taxon>
        <taxon>Mycobacteriales</taxon>
        <taxon>Gordoniaceae</taxon>
        <taxon>Gordonia</taxon>
    </lineage>
</organism>
<keyword evidence="5" id="KW-1133">Transmembrane helix</keyword>
<dbReference type="AlphaFoldDB" id="H0R2N1"/>
<dbReference type="PANTHER" id="PTHR37820">
    <property type="entry name" value="CELL DIVISION PROTEIN DIVIB"/>
    <property type="match status" value="1"/>
</dbReference>
<dbReference type="GO" id="GO:0005886">
    <property type="term" value="C:plasma membrane"/>
    <property type="evidence" value="ECO:0007669"/>
    <property type="project" value="TreeGrafter"/>
</dbReference>
<dbReference type="Gene3D" id="3.10.20.310">
    <property type="entry name" value="membrane protein fhac"/>
    <property type="match status" value="1"/>
</dbReference>
<evidence type="ECO:0000256" key="6">
    <source>
        <dbReference type="ARBA" id="ARBA00023136"/>
    </source>
</evidence>
<comment type="subcellular location">
    <subcellularLocation>
        <location evidence="1">Membrane</location>
    </subcellularLocation>
</comment>
<dbReference type="eggNOG" id="COG1589">
    <property type="taxonomic scope" value="Bacteria"/>
</dbReference>
<keyword evidence="2" id="KW-1003">Cell membrane</keyword>
<keyword evidence="4" id="KW-0812">Transmembrane</keyword>
<protein>
    <submittedName>
        <fullName evidence="9">Cell division protein FtsQ</fullName>
    </submittedName>
</protein>
<proteinExistence type="predicted"/>
<dbReference type="PROSITE" id="PS51779">
    <property type="entry name" value="POTRA"/>
    <property type="match status" value="1"/>
</dbReference>
<keyword evidence="10" id="KW-1185">Reference proteome</keyword>
<gene>
    <name evidence="9" type="primary">ftsQ</name>
    <name evidence="9" type="ORF">GOEFS_081_00210</name>
</gene>
<sequence>MSSMRSSRSIWWALGVVIVAGALATIAYFTPLMSVRSIEITGTNEVSQDQILSAAAIAKGRPLLQVNTAPAAQRVAAIPDVAQVRIQRSYPSKIVITVVERRPVVKVATDTQIHVLDKTGVAYRHYDKSITLPPELSKLPVFSTPNPGPADPTTKAVLPVIADLPPFIAGQLLEVNASSPVDIEFVLRGNKTVVWGDSTRTADKAEALRLIMTRKGSNYNVSSPEYPAYR</sequence>
<dbReference type="Pfam" id="PF08478">
    <property type="entry name" value="POTRA_1"/>
    <property type="match status" value="1"/>
</dbReference>
<reference evidence="9 10" key="1">
    <citation type="submission" date="2011-12" db="EMBL/GenBank/DDBJ databases">
        <title>Whole genome shotgun sequence of Gordonia effusa NBRC 100432.</title>
        <authorList>
            <person name="Yoshida I."/>
            <person name="Takarada H."/>
            <person name="Hosoyama A."/>
            <person name="Tsuchikane K."/>
            <person name="Katsumata H."/>
            <person name="Yamazaki S."/>
            <person name="Fujita N."/>
        </authorList>
    </citation>
    <scope>NUCLEOTIDE SEQUENCE [LARGE SCALE GENOMIC DNA]</scope>
    <source>
        <strain evidence="9 10">NBRC 100432</strain>
    </source>
</reference>
<evidence type="ECO:0000256" key="7">
    <source>
        <dbReference type="ARBA" id="ARBA00023306"/>
    </source>
</evidence>
<evidence type="ECO:0000256" key="5">
    <source>
        <dbReference type="ARBA" id="ARBA00022989"/>
    </source>
</evidence>
<evidence type="ECO:0000313" key="9">
    <source>
        <dbReference type="EMBL" id="GAB19332.1"/>
    </source>
</evidence>
<dbReference type="InterPro" id="IPR050487">
    <property type="entry name" value="FtsQ_DivIB"/>
</dbReference>
<keyword evidence="6" id="KW-0472">Membrane</keyword>
<dbReference type="InterPro" id="IPR034746">
    <property type="entry name" value="POTRA"/>
</dbReference>
<evidence type="ECO:0000256" key="4">
    <source>
        <dbReference type="ARBA" id="ARBA00022692"/>
    </source>
</evidence>
<accession>H0R2N1</accession>
<dbReference type="PANTHER" id="PTHR37820:SF1">
    <property type="entry name" value="CELL DIVISION PROTEIN FTSQ"/>
    <property type="match status" value="1"/>
</dbReference>
<dbReference type="EMBL" id="BAEH01000081">
    <property type="protein sequence ID" value="GAB19332.1"/>
    <property type="molecule type" value="Genomic_DNA"/>
</dbReference>
<evidence type="ECO:0000256" key="3">
    <source>
        <dbReference type="ARBA" id="ARBA00022618"/>
    </source>
</evidence>
<comment type="caution">
    <text evidence="9">The sequence shown here is derived from an EMBL/GenBank/DDBJ whole genome shotgun (WGS) entry which is preliminary data.</text>
</comment>
<keyword evidence="3 9" id="KW-0132">Cell division</keyword>
<evidence type="ECO:0000313" key="10">
    <source>
        <dbReference type="Proteomes" id="UP000035034"/>
    </source>
</evidence>
<name>H0R2N1_9ACTN</name>